<dbReference type="Gene3D" id="2.30.30.40">
    <property type="entry name" value="SH3 Domains"/>
    <property type="match status" value="1"/>
</dbReference>
<keyword evidence="4" id="KW-1185">Reference proteome</keyword>
<reference evidence="3 4" key="1">
    <citation type="submission" date="2019-02" db="EMBL/GenBank/DDBJ databases">
        <title>Genomic Encyclopedia of Archaeal and Bacterial Type Strains, Phase II (KMG-II): from individual species to whole genera.</title>
        <authorList>
            <person name="Goeker M."/>
        </authorList>
    </citation>
    <scope>NUCLEOTIDE SEQUENCE [LARGE SCALE GENOMIC DNA]</scope>
    <source>
        <strain evidence="3 4">DSM 18101</strain>
    </source>
</reference>
<feature type="region of interest" description="Disordered" evidence="1">
    <location>
        <begin position="389"/>
        <end position="419"/>
    </location>
</feature>
<comment type="caution">
    <text evidence="3">The sequence shown here is derived from an EMBL/GenBank/DDBJ whole genome shotgun (WGS) entry which is preliminary data.</text>
</comment>
<accession>A0A4Q7YRX9</accession>
<organism evidence="3 4">
    <name type="scientific">Edaphobacter modestus</name>
    <dbReference type="NCBI Taxonomy" id="388466"/>
    <lineage>
        <taxon>Bacteria</taxon>
        <taxon>Pseudomonadati</taxon>
        <taxon>Acidobacteriota</taxon>
        <taxon>Terriglobia</taxon>
        <taxon>Terriglobales</taxon>
        <taxon>Acidobacteriaceae</taxon>
        <taxon>Edaphobacter</taxon>
    </lineage>
</organism>
<keyword evidence="2" id="KW-0812">Transmembrane</keyword>
<protein>
    <recommendedName>
        <fullName evidence="5">SH3 domain-containing protein</fullName>
    </recommendedName>
</protein>
<dbReference type="AlphaFoldDB" id="A0A4Q7YRX9"/>
<evidence type="ECO:0000313" key="3">
    <source>
        <dbReference type="EMBL" id="RZU40477.1"/>
    </source>
</evidence>
<evidence type="ECO:0000256" key="2">
    <source>
        <dbReference type="SAM" id="Phobius"/>
    </source>
</evidence>
<feature type="region of interest" description="Disordered" evidence="1">
    <location>
        <begin position="173"/>
        <end position="213"/>
    </location>
</feature>
<evidence type="ECO:0008006" key="5">
    <source>
        <dbReference type="Google" id="ProtNLM"/>
    </source>
</evidence>
<proteinExistence type="predicted"/>
<name>A0A4Q7YRX9_9BACT</name>
<evidence type="ECO:0000256" key="1">
    <source>
        <dbReference type="SAM" id="MobiDB-lite"/>
    </source>
</evidence>
<sequence length="419" mass="46897">MRGAAEFGTIYCLLGQNGERRRRNGVLLQSLFLSCCLVFFLAGCSKLRPKPAKENVYVTAKQTFLRDRVAAVSNRTATVANGDKLIVLEKGRRFLKVQTAKGEQGWIDEKAVASQEIYDEFDALKRDHKGDPVIANGVVRDDVYLHTKPGRDSDRLFRLIEGEKLKLLQRATLPKPLPPGQRLVRPSATPPSPKANTTKPVAEAKTPVADEPPAPPAMEDWWLVRDSKGNMGWLYSRMMDVDVPDAITRYSEGQRIVGAYVLTTVNDPEAPQDEKNVPVYVTVLNPYKAGLPYDFDQVRVFTWNVKKHRYETGFRERNIEGYLPVEIRMAKDPYGKAPVSMAEAPTFSYRVLSADAPVVIPDPVTGAMVPMKTNLKTYRLEGNLLRRVIEPGSTPPMDAHPEPLSEKKKAAAAKRRGRR</sequence>
<dbReference type="PROSITE" id="PS51257">
    <property type="entry name" value="PROKAR_LIPOPROTEIN"/>
    <property type="match status" value="1"/>
</dbReference>
<feature type="compositionally biased region" description="Basic residues" evidence="1">
    <location>
        <begin position="410"/>
        <end position="419"/>
    </location>
</feature>
<dbReference type="EMBL" id="SHKW01000001">
    <property type="protein sequence ID" value="RZU40477.1"/>
    <property type="molecule type" value="Genomic_DNA"/>
</dbReference>
<keyword evidence="2" id="KW-0472">Membrane</keyword>
<feature type="transmembrane region" description="Helical" evidence="2">
    <location>
        <begin position="26"/>
        <end position="43"/>
    </location>
</feature>
<keyword evidence="2" id="KW-1133">Transmembrane helix</keyword>
<dbReference type="Proteomes" id="UP000292958">
    <property type="component" value="Unassembled WGS sequence"/>
</dbReference>
<evidence type="ECO:0000313" key="4">
    <source>
        <dbReference type="Proteomes" id="UP000292958"/>
    </source>
</evidence>
<gene>
    <name evidence="3" type="ORF">BDD14_1940</name>
</gene>
<dbReference type="RefSeq" id="WP_242617842.1">
    <property type="nucleotide sequence ID" value="NZ_SHKW01000001.1"/>
</dbReference>
<feature type="compositionally biased region" description="Basic and acidic residues" evidence="1">
    <location>
        <begin position="399"/>
        <end position="409"/>
    </location>
</feature>